<keyword evidence="2" id="KW-1185">Reference proteome</keyword>
<organism evidence="1 2">
    <name type="scientific">Roseivivax halodurans JCM 10272</name>
    <dbReference type="NCBI Taxonomy" id="1449350"/>
    <lineage>
        <taxon>Bacteria</taxon>
        <taxon>Pseudomonadati</taxon>
        <taxon>Pseudomonadota</taxon>
        <taxon>Alphaproteobacteria</taxon>
        <taxon>Rhodobacterales</taxon>
        <taxon>Roseobacteraceae</taxon>
        <taxon>Roseivivax</taxon>
    </lineage>
</organism>
<dbReference type="Proteomes" id="UP000022447">
    <property type="component" value="Unassembled WGS sequence"/>
</dbReference>
<dbReference type="InterPro" id="IPR011049">
    <property type="entry name" value="Serralysin-like_metalloprot_C"/>
</dbReference>
<dbReference type="InterPro" id="IPR018511">
    <property type="entry name" value="Hemolysin-typ_Ca-bd_CS"/>
</dbReference>
<proteinExistence type="predicted"/>
<reference evidence="1 2" key="1">
    <citation type="submission" date="2014-01" db="EMBL/GenBank/DDBJ databases">
        <title>Roseivivax halodurans JCM 10272 Genome Sequencing.</title>
        <authorList>
            <person name="Lai Q."/>
            <person name="Li G."/>
            <person name="Shao Z."/>
        </authorList>
    </citation>
    <scope>NUCLEOTIDE SEQUENCE [LARGE SCALE GENOMIC DNA]</scope>
    <source>
        <strain evidence="1 2">JCM 10272</strain>
    </source>
</reference>
<dbReference type="eggNOG" id="COG2931">
    <property type="taxonomic scope" value="Bacteria"/>
</dbReference>
<name>X7EDB5_9RHOB</name>
<dbReference type="EMBL" id="JALZ01000033">
    <property type="protein sequence ID" value="ETX13196.1"/>
    <property type="molecule type" value="Genomic_DNA"/>
</dbReference>
<dbReference type="PATRIC" id="fig|1449350.3.peg.3619"/>
<dbReference type="SUPFAM" id="SSF51120">
    <property type="entry name" value="beta-Roll"/>
    <property type="match status" value="1"/>
</dbReference>
<evidence type="ECO:0000313" key="1">
    <source>
        <dbReference type="EMBL" id="ETX13196.1"/>
    </source>
</evidence>
<dbReference type="RefSeq" id="WP_037265653.1">
    <property type="nucleotide sequence ID" value="NZ_JALZ01000033.1"/>
</dbReference>
<dbReference type="PROSITE" id="PS00330">
    <property type="entry name" value="HEMOLYSIN_CALCIUM"/>
    <property type="match status" value="1"/>
</dbReference>
<dbReference type="PRINTS" id="PR00313">
    <property type="entry name" value="CABNDNGRPT"/>
</dbReference>
<dbReference type="STRING" id="1449350.OCH239_12805"/>
<gene>
    <name evidence="1" type="ORF">OCH239_12805</name>
</gene>
<evidence type="ECO:0008006" key="3">
    <source>
        <dbReference type="Google" id="ProtNLM"/>
    </source>
</evidence>
<dbReference type="Gene3D" id="2.150.10.10">
    <property type="entry name" value="Serralysin-like metalloprotease, C-terminal"/>
    <property type="match status" value="1"/>
</dbReference>
<dbReference type="AlphaFoldDB" id="X7EDB5"/>
<comment type="caution">
    <text evidence="1">The sequence shown here is derived from an EMBL/GenBank/DDBJ whole genome shotgun (WGS) entry which is preliminary data.</text>
</comment>
<accession>X7EDB5</accession>
<dbReference type="OrthoDB" id="9773411at2"/>
<sequence>MTLVEFLSSVPPTDIEFIPNGNDQPISSEVDGQVIALLVGDRTLVADAPVLTLANDDVSFANAGIAQTTGATATISIEGENGAVINFPSGVITSEFTAIDVLGALGDVINGGLIAGEINGVRLVGDGGELENTGDIESGSRAVEIIGTDIEIRNLGDIIGTGDQRNGTVYANSTAEDYTLFNGVTGRIDAGFLNDGAGVSFEVGNEPGEAVNGRIVNEGSIAGRGDAALGDNTRGDGIRLFSSVSGGTTYEGDIVNSGFVTSDFARGIEIRDNLGFDGRILNTGAIFGATDGIYLGDADHNARIVNDGFVTSSSRAVNIDGSDVELVNRGLILGTGDQRNGTVYSDATANEYSVINQKAGVIDAGEGNNGAGVVYQIGDVSGDVVSAELINYGLIQGRGDGGGNLAGDGVRFFAGASGDVKYAGDLVNTGSIIGQEDGIDIGEEGASVRFVGDLVNRGLISAADDDGIELDDGSALEGDIVNSGEIRADDDGILIEDDVSVTGDIRNSGLIDAGSDGIFFDDGSILQGDIVNSGTIRTDSDGIEFDPDATLIGDIRNSGLIEAGIDGIRFDDDANLRGDIINSGTIRGAGDGIEFDPATTLIGDIRNTGLIEGSGDSGIEFDVRAEVIGDIVNRGDIIGDNDGIDLDAEVAFDGDIVNRGLIEGTVSNGIELGLAVAFDGDIRNDGTIRGGFDGIEIGLLVEFDGRILNGSNGLIEGGVNGIEVQEQTNGPQIINRGTIQSDSRAVNIDGDGTHLRNFGEILGTNEQRNGTVYANATAENYSIDNRGPGVIDAGAGNDGSGVSLQTGEVNGDVVEASLVNVGTIQGRGNAVDGNTIGDGVRLFSDVQNAVWQGDIENRGLISGSEDTEAAVGIRIEDGVTLDGEILNRGTIVGTAVAIDASDASPDVKIVNDGIIMGDVLLSEGDDLFDGANGSVDGIVLGGGGDDTIIGGASDDTLSGGSGDDILTGGAGFDTFVFAPGDGIGGGDVITDFEGGVDQLDLSAFGLSGFTDVGLGQAEDGGLLTFGSSNSVLLANVDSSLIDEGSFLF</sequence>
<protein>
    <recommendedName>
        <fullName evidence="3">Calcium-binding protein</fullName>
    </recommendedName>
</protein>
<evidence type="ECO:0000313" key="2">
    <source>
        <dbReference type="Proteomes" id="UP000022447"/>
    </source>
</evidence>